<evidence type="ECO:0000256" key="8">
    <source>
        <dbReference type="ARBA" id="ARBA00023239"/>
    </source>
</evidence>
<name>A0A369K2K2_HYPMA</name>
<comment type="cofactor">
    <cofactor evidence="2 10">
        <name>Ca(2+)</name>
        <dbReference type="ChEBI" id="CHEBI:29108"/>
    </cofactor>
</comment>
<dbReference type="Proteomes" id="UP000076154">
    <property type="component" value="Unassembled WGS sequence"/>
</dbReference>
<feature type="signal peptide" evidence="10">
    <location>
        <begin position="1"/>
        <end position="22"/>
    </location>
</feature>
<feature type="chain" id="PRO_5025099153" description="Pectate lyase" evidence="10">
    <location>
        <begin position="23"/>
        <end position="335"/>
    </location>
</feature>
<keyword evidence="8 10" id="KW-0456">Lyase</keyword>
<gene>
    <name evidence="12" type="primary">plyE_2</name>
    <name evidence="12" type="ORF">Hypma_002178</name>
</gene>
<proteinExistence type="inferred from homology"/>
<keyword evidence="13" id="KW-1185">Reference proteome</keyword>
<dbReference type="GO" id="GO:0005576">
    <property type="term" value="C:extracellular region"/>
    <property type="evidence" value="ECO:0007669"/>
    <property type="project" value="UniProtKB-SubCell"/>
</dbReference>
<dbReference type="InterPro" id="IPR012334">
    <property type="entry name" value="Pectin_lyas_fold"/>
</dbReference>
<organism evidence="12 13">
    <name type="scientific">Hypsizygus marmoreus</name>
    <name type="common">White beech mushroom</name>
    <name type="synonym">Agaricus marmoreus</name>
    <dbReference type="NCBI Taxonomy" id="39966"/>
    <lineage>
        <taxon>Eukaryota</taxon>
        <taxon>Fungi</taxon>
        <taxon>Dikarya</taxon>
        <taxon>Basidiomycota</taxon>
        <taxon>Agaricomycotina</taxon>
        <taxon>Agaricomycetes</taxon>
        <taxon>Agaricomycetidae</taxon>
        <taxon>Agaricales</taxon>
        <taxon>Tricholomatineae</taxon>
        <taxon>Lyophyllaceae</taxon>
        <taxon>Hypsizygus</taxon>
    </lineage>
</organism>
<evidence type="ECO:0000313" key="13">
    <source>
        <dbReference type="Proteomes" id="UP000076154"/>
    </source>
</evidence>
<accession>A0A369K2K2</accession>
<evidence type="ECO:0000256" key="3">
    <source>
        <dbReference type="ARBA" id="ARBA00004613"/>
    </source>
</evidence>
<dbReference type="InterPro" id="IPR004898">
    <property type="entry name" value="Pectate_lyase_PlyH/PlyE-like"/>
</dbReference>
<dbReference type="InParanoid" id="A0A369K2K2"/>
<dbReference type="PANTHER" id="PTHR33407">
    <property type="entry name" value="PECTATE LYASE F-RELATED"/>
    <property type="match status" value="1"/>
</dbReference>
<reference evidence="12" key="1">
    <citation type="submission" date="2018-04" db="EMBL/GenBank/DDBJ databases">
        <title>Whole genome sequencing of Hypsizygus marmoreus.</title>
        <authorList>
            <person name="Choi I.-G."/>
            <person name="Min B."/>
            <person name="Kim J.-G."/>
            <person name="Kim S."/>
            <person name="Oh Y.-L."/>
            <person name="Kong W.-S."/>
            <person name="Park H."/>
            <person name="Jeong J."/>
            <person name="Song E.-S."/>
        </authorList>
    </citation>
    <scope>NUCLEOTIDE SEQUENCE [LARGE SCALE GENOMIC DNA]</scope>
    <source>
        <strain evidence="12">51987-8</strain>
    </source>
</reference>
<evidence type="ECO:0000313" key="12">
    <source>
        <dbReference type="EMBL" id="RDB27812.1"/>
    </source>
</evidence>
<evidence type="ECO:0000256" key="6">
    <source>
        <dbReference type="ARBA" id="ARBA00022729"/>
    </source>
</evidence>
<dbReference type="EC" id="4.2.2.2" evidence="10"/>
<comment type="similarity">
    <text evidence="4 10">Belongs to the polysaccharide lyase 3 family.</text>
</comment>
<evidence type="ECO:0000256" key="7">
    <source>
        <dbReference type="ARBA" id="ARBA00022837"/>
    </source>
</evidence>
<feature type="region of interest" description="Disordered" evidence="11">
    <location>
        <begin position="52"/>
        <end position="85"/>
    </location>
</feature>
<evidence type="ECO:0000256" key="2">
    <source>
        <dbReference type="ARBA" id="ARBA00001913"/>
    </source>
</evidence>
<dbReference type="Pfam" id="PF03211">
    <property type="entry name" value="Pectate_lyase"/>
    <property type="match status" value="1"/>
</dbReference>
<evidence type="ECO:0000256" key="5">
    <source>
        <dbReference type="ARBA" id="ARBA00022525"/>
    </source>
</evidence>
<sequence>MFALKTAIWVTLALSFASFVLADVPAYGQCGGNNWTGETAWWYSQCLPGTAAPTSTSTKTTYSTTKSSTSTTTTKAPTTTAAPPSGITTTLPASAGYTALPTASVISGSFDGKMLKYDRKGSSGACQEQDETGEADAVFILEAGASISNVIIGKDQAEGIHCRGPCTVTNVWWEDVCEDAITIKQTGSGDVSTINGGGAFSAEDKIVQHNGAGRVVIKNFFASTFASFPFNYAGQCPQLFHAGKLYRACGNCSKSYERHVTIDNVCLKGGSEGVGINTNWGDTAALSNVKTSGKPSGANVCCTYKGVASGSEPSKIGCGDSYSACQYAASSVGTC</sequence>
<evidence type="ECO:0000256" key="11">
    <source>
        <dbReference type="SAM" id="MobiDB-lite"/>
    </source>
</evidence>
<comment type="function">
    <text evidence="9 10">Pectinolytic enzyme consist of four classes of enzymes: pectin lyase, polygalacturonase, pectin methylesterase and rhamnogalacturonase. Among pectinolytic enzymes, pectin lyase is the most important in depolymerization of pectin, since it cleaves internal glycosidic bonds of highly methylated pectins. Favors pectate, the anion, over pectin, the methyl ester.</text>
</comment>
<dbReference type="InterPro" id="IPR011050">
    <property type="entry name" value="Pectin_lyase_fold/virulence"/>
</dbReference>
<evidence type="ECO:0000256" key="1">
    <source>
        <dbReference type="ARBA" id="ARBA00000695"/>
    </source>
</evidence>
<keyword evidence="6 10" id="KW-0732">Signal</keyword>
<evidence type="ECO:0000256" key="10">
    <source>
        <dbReference type="RuleBase" id="RU367009"/>
    </source>
</evidence>
<dbReference type="GO" id="GO:0045490">
    <property type="term" value="P:pectin catabolic process"/>
    <property type="evidence" value="ECO:0007669"/>
    <property type="project" value="TreeGrafter"/>
</dbReference>
<evidence type="ECO:0000256" key="4">
    <source>
        <dbReference type="ARBA" id="ARBA00006463"/>
    </source>
</evidence>
<dbReference type="SUPFAM" id="SSF51126">
    <property type="entry name" value="Pectin lyase-like"/>
    <property type="match status" value="1"/>
</dbReference>
<keyword evidence="5 10" id="KW-0964">Secreted</keyword>
<keyword evidence="7 10" id="KW-0106">Calcium</keyword>
<dbReference type="PANTHER" id="PTHR33407:SF9">
    <property type="entry name" value="PECTATE LYASE F-RELATED"/>
    <property type="match status" value="1"/>
</dbReference>
<dbReference type="EMBL" id="LUEZ02000013">
    <property type="protein sequence ID" value="RDB27812.1"/>
    <property type="molecule type" value="Genomic_DNA"/>
</dbReference>
<dbReference type="AlphaFoldDB" id="A0A369K2K2"/>
<dbReference type="OrthoDB" id="441042at2759"/>
<evidence type="ECO:0000256" key="9">
    <source>
        <dbReference type="ARBA" id="ARBA00025679"/>
    </source>
</evidence>
<protein>
    <recommendedName>
        <fullName evidence="10">Pectate lyase</fullName>
        <ecNumber evidence="10">4.2.2.2</ecNumber>
    </recommendedName>
</protein>
<dbReference type="STRING" id="39966.A0A369K2K2"/>
<dbReference type="GO" id="GO:0030570">
    <property type="term" value="F:pectate lyase activity"/>
    <property type="evidence" value="ECO:0007669"/>
    <property type="project" value="UniProtKB-UniRule"/>
</dbReference>
<comment type="catalytic activity">
    <reaction evidence="1 10">
        <text>Eliminative cleavage of (1-&gt;4)-alpha-D-galacturonan to give oligosaccharides with 4-deoxy-alpha-D-galact-4-enuronosyl groups at their non-reducing ends.</text>
        <dbReference type="EC" id="4.2.2.2"/>
    </reaction>
</comment>
<comment type="subcellular location">
    <subcellularLocation>
        <location evidence="3 10">Secreted</location>
    </subcellularLocation>
</comment>
<comment type="caution">
    <text evidence="12">The sequence shown here is derived from an EMBL/GenBank/DDBJ whole genome shotgun (WGS) entry which is preliminary data.</text>
</comment>
<dbReference type="Gene3D" id="2.160.20.10">
    <property type="entry name" value="Single-stranded right-handed beta-helix, Pectin lyase-like"/>
    <property type="match status" value="1"/>
</dbReference>